<evidence type="ECO:0000313" key="1">
    <source>
        <dbReference type="EMBL" id="KAK2555013.1"/>
    </source>
</evidence>
<dbReference type="Gene3D" id="2.60.120.260">
    <property type="entry name" value="Galactose-binding domain-like"/>
    <property type="match status" value="1"/>
</dbReference>
<keyword evidence="2" id="KW-1185">Reference proteome</keyword>
<protein>
    <recommendedName>
        <fullName evidence="3">Apple domain-containing protein</fullName>
    </recommendedName>
</protein>
<dbReference type="Proteomes" id="UP001249851">
    <property type="component" value="Unassembled WGS sequence"/>
</dbReference>
<name>A0AAD9Q5G1_ACRCE</name>
<reference evidence="1" key="1">
    <citation type="journal article" date="2023" name="G3 (Bethesda)">
        <title>Whole genome assembly and annotation of the endangered Caribbean coral Acropora cervicornis.</title>
        <authorList>
            <person name="Selwyn J.D."/>
            <person name="Vollmer S.V."/>
        </authorList>
    </citation>
    <scope>NUCLEOTIDE SEQUENCE</scope>
    <source>
        <strain evidence="1">K2</strain>
    </source>
</reference>
<evidence type="ECO:0000313" key="2">
    <source>
        <dbReference type="Proteomes" id="UP001249851"/>
    </source>
</evidence>
<proteinExistence type="predicted"/>
<sequence>MQILFTPQHRLVPTLLIFLLLHKNPRNTTTLLAGAEVRSFTSYNNVLAGFVYQATEMLDWLECIQACQQDVRCISYNFWSSFGTKCELNSCGFEDECSAEKILIWFRGGIFQQVKQAKDDKSMCDHKLTVPASKTEVTQASFSCYQSMVIYANGKRAIKNEIVPFGEMICSDILPINFTIPRASKVVAIMAQASQGIAKIIGSFADGVVTDSKWKCSSKNVMGWTLSQFNDSLWLPAKEVPATDLEVTTDTQISGVLSSAKWIRTKDLGQILFCRLHRKMK</sequence>
<comment type="caution">
    <text evidence="1">The sequence shown here is derived from an EMBL/GenBank/DDBJ whole genome shotgun (WGS) entry which is preliminary data.</text>
</comment>
<dbReference type="EMBL" id="JARQWQ010000065">
    <property type="protein sequence ID" value="KAK2555013.1"/>
    <property type="molecule type" value="Genomic_DNA"/>
</dbReference>
<organism evidence="1 2">
    <name type="scientific">Acropora cervicornis</name>
    <name type="common">Staghorn coral</name>
    <dbReference type="NCBI Taxonomy" id="6130"/>
    <lineage>
        <taxon>Eukaryota</taxon>
        <taxon>Metazoa</taxon>
        <taxon>Cnidaria</taxon>
        <taxon>Anthozoa</taxon>
        <taxon>Hexacorallia</taxon>
        <taxon>Scleractinia</taxon>
        <taxon>Astrocoeniina</taxon>
        <taxon>Acroporidae</taxon>
        <taxon>Acropora</taxon>
    </lineage>
</organism>
<dbReference type="AlphaFoldDB" id="A0AAD9Q5G1"/>
<gene>
    <name evidence="1" type="ORF">P5673_023359</name>
</gene>
<accession>A0AAD9Q5G1</accession>
<reference evidence="1" key="2">
    <citation type="journal article" date="2023" name="Science">
        <title>Genomic signatures of disease resistance in endangered staghorn corals.</title>
        <authorList>
            <person name="Vollmer S.V."/>
            <person name="Selwyn J.D."/>
            <person name="Despard B.A."/>
            <person name="Roesel C.L."/>
        </authorList>
    </citation>
    <scope>NUCLEOTIDE SEQUENCE</scope>
    <source>
        <strain evidence="1">K2</strain>
    </source>
</reference>
<evidence type="ECO:0008006" key="3">
    <source>
        <dbReference type="Google" id="ProtNLM"/>
    </source>
</evidence>